<dbReference type="GO" id="GO:0006260">
    <property type="term" value="P:DNA replication"/>
    <property type="evidence" value="ECO:0007669"/>
    <property type="project" value="UniProtKB-KW"/>
</dbReference>
<feature type="domain" description="ATP-dependent DNA ligase family profile" evidence="8">
    <location>
        <begin position="140"/>
        <end position="238"/>
    </location>
</feature>
<feature type="signal peptide" evidence="7">
    <location>
        <begin position="1"/>
        <end position="26"/>
    </location>
</feature>
<evidence type="ECO:0000256" key="6">
    <source>
        <dbReference type="ARBA" id="ARBA00034003"/>
    </source>
</evidence>
<dbReference type="Gene3D" id="3.30.1490.70">
    <property type="match status" value="1"/>
</dbReference>
<feature type="chain" id="PRO_5040739047" evidence="7">
    <location>
        <begin position="27"/>
        <end position="288"/>
    </location>
</feature>
<dbReference type="RefSeq" id="WP_244356411.1">
    <property type="nucleotide sequence ID" value="NZ_JAJNNZ010000004.1"/>
</dbReference>
<dbReference type="NCBIfam" id="NF006592">
    <property type="entry name" value="PRK09125.1"/>
    <property type="match status" value="1"/>
</dbReference>
<sequence length="288" mass="32578">MDSTTRTKFMTLPVLSLVMCVNQSIAYEYVYPAPSIVNATHYHQGLMVGDYLVSEKLDGVRAIWTGSQLVTRSGRVVAVPSWFSENLPSVMLEGELWAGRDGFSMVQRTVLDGKPDEQAWRHISFMLFDAPGHLGSFKLRHQFLLNLCESLEVEHIQCLKQYHFATHEKLQQHLRQVTEQGGEGLMLKSIKSPYHPGRNDTLVKMKVAQDAEGVVVGYKAGKGKHHGKMGAILVEIEEGIRFYIGSGFNEDERKLPPKIGEVITFRHNGWTINGIPKFARYHRVRTVE</sequence>
<evidence type="ECO:0000313" key="9">
    <source>
        <dbReference type="EMBL" id="MCJ2376659.1"/>
    </source>
</evidence>
<dbReference type="Pfam" id="PF01068">
    <property type="entry name" value="DNA_ligase_A_M"/>
    <property type="match status" value="1"/>
</dbReference>
<protein>
    <submittedName>
        <fullName evidence="9">DNA ligase</fullName>
        <ecNumber evidence="9">6.5.1.1</ecNumber>
    </submittedName>
</protein>
<dbReference type="Proteomes" id="UP001139488">
    <property type="component" value="Unassembled WGS sequence"/>
</dbReference>
<dbReference type="GO" id="GO:0003910">
    <property type="term" value="F:DNA ligase (ATP) activity"/>
    <property type="evidence" value="ECO:0007669"/>
    <property type="project" value="UniProtKB-EC"/>
</dbReference>
<evidence type="ECO:0000256" key="4">
    <source>
        <dbReference type="ARBA" id="ARBA00022763"/>
    </source>
</evidence>
<organism evidence="9 10">
    <name type="scientific">Vibrio gelatinilyticus</name>
    <dbReference type="NCBI Taxonomy" id="2893468"/>
    <lineage>
        <taxon>Bacteria</taxon>
        <taxon>Pseudomonadati</taxon>
        <taxon>Pseudomonadota</taxon>
        <taxon>Gammaproteobacteria</taxon>
        <taxon>Vibrionales</taxon>
        <taxon>Vibrionaceae</taxon>
        <taxon>Vibrio</taxon>
    </lineage>
</organism>
<dbReference type="GO" id="GO:0006310">
    <property type="term" value="P:DNA recombination"/>
    <property type="evidence" value="ECO:0007669"/>
    <property type="project" value="InterPro"/>
</dbReference>
<dbReference type="InterPro" id="IPR012310">
    <property type="entry name" value="DNA_ligase_ATP-dep_cent"/>
</dbReference>
<dbReference type="Gene3D" id="2.40.50.140">
    <property type="entry name" value="Nucleic acid-binding proteins"/>
    <property type="match status" value="1"/>
</dbReference>
<keyword evidence="3" id="KW-0235">DNA replication</keyword>
<dbReference type="EC" id="6.5.1.1" evidence="9"/>
<dbReference type="GO" id="GO:0006281">
    <property type="term" value="P:DNA repair"/>
    <property type="evidence" value="ECO:0007669"/>
    <property type="project" value="UniProtKB-KW"/>
</dbReference>
<dbReference type="SUPFAM" id="SSF50249">
    <property type="entry name" value="Nucleic acid-binding proteins"/>
    <property type="match status" value="1"/>
</dbReference>
<evidence type="ECO:0000256" key="2">
    <source>
        <dbReference type="ARBA" id="ARBA00022598"/>
    </source>
</evidence>
<evidence type="ECO:0000256" key="5">
    <source>
        <dbReference type="ARBA" id="ARBA00023204"/>
    </source>
</evidence>
<dbReference type="PROSITE" id="PS50160">
    <property type="entry name" value="DNA_LIGASE_A3"/>
    <property type="match status" value="1"/>
</dbReference>
<reference evidence="9" key="1">
    <citation type="submission" date="2021-11" db="EMBL/GenBank/DDBJ databases">
        <title>Vibrio ZSDE26 sp. nov. and Vibrio ZSDZ34 sp. nov., isolated from coastal seawater in Qingdao.</title>
        <authorList>
            <person name="Zhang P."/>
        </authorList>
    </citation>
    <scope>NUCLEOTIDE SEQUENCE</scope>
    <source>
        <strain evidence="9">ZSDZ34</strain>
    </source>
</reference>
<evidence type="ECO:0000256" key="3">
    <source>
        <dbReference type="ARBA" id="ARBA00022705"/>
    </source>
</evidence>
<dbReference type="InterPro" id="IPR012340">
    <property type="entry name" value="NA-bd_OB-fold"/>
</dbReference>
<dbReference type="PANTHER" id="PTHR47810:SF1">
    <property type="entry name" value="DNA LIGASE B"/>
    <property type="match status" value="1"/>
</dbReference>
<keyword evidence="10" id="KW-1185">Reference proteome</keyword>
<dbReference type="AlphaFoldDB" id="A0A9X2AV92"/>
<dbReference type="PANTHER" id="PTHR47810">
    <property type="entry name" value="DNA LIGASE"/>
    <property type="match status" value="1"/>
</dbReference>
<dbReference type="InterPro" id="IPR029319">
    <property type="entry name" value="DNA_ligase_OB"/>
</dbReference>
<comment type="catalytic activity">
    <reaction evidence="6">
        <text>ATP + (deoxyribonucleotide)n-3'-hydroxyl + 5'-phospho-(deoxyribonucleotide)m = (deoxyribonucleotide)n+m + AMP + diphosphate.</text>
        <dbReference type="EC" id="6.5.1.1"/>
    </reaction>
</comment>
<evidence type="ECO:0000256" key="1">
    <source>
        <dbReference type="ARBA" id="ARBA00001968"/>
    </source>
</evidence>
<keyword evidence="4" id="KW-0227">DNA damage</keyword>
<dbReference type="InterPro" id="IPR050326">
    <property type="entry name" value="NAD_dep_DNA_ligaseB"/>
</dbReference>
<dbReference type="CDD" id="cd08041">
    <property type="entry name" value="OBF_kDNA_ligase_like"/>
    <property type="match status" value="1"/>
</dbReference>
<name>A0A9X2AV92_9VIBR</name>
<evidence type="ECO:0000259" key="8">
    <source>
        <dbReference type="PROSITE" id="PS50160"/>
    </source>
</evidence>
<comment type="cofactor">
    <cofactor evidence="1">
        <name>a divalent metal cation</name>
        <dbReference type="ChEBI" id="CHEBI:60240"/>
    </cofactor>
</comment>
<dbReference type="EMBL" id="JAJNNZ010000004">
    <property type="protein sequence ID" value="MCJ2376659.1"/>
    <property type="molecule type" value="Genomic_DNA"/>
</dbReference>
<gene>
    <name evidence="9" type="ORF">LNL84_07390</name>
</gene>
<dbReference type="Gene3D" id="3.30.470.30">
    <property type="entry name" value="DNA ligase/mRNA capping enzyme"/>
    <property type="match status" value="1"/>
</dbReference>
<evidence type="ECO:0000313" key="10">
    <source>
        <dbReference type="Proteomes" id="UP001139488"/>
    </source>
</evidence>
<proteinExistence type="predicted"/>
<keyword evidence="5" id="KW-0234">DNA repair</keyword>
<comment type="caution">
    <text evidence="9">The sequence shown here is derived from an EMBL/GenBank/DDBJ whole genome shotgun (WGS) entry which is preliminary data.</text>
</comment>
<dbReference type="SUPFAM" id="SSF56091">
    <property type="entry name" value="DNA ligase/mRNA capping enzyme, catalytic domain"/>
    <property type="match status" value="1"/>
</dbReference>
<keyword evidence="7" id="KW-0732">Signal</keyword>
<evidence type="ECO:0000256" key="7">
    <source>
        <dbReference type="SAM" id="SignalP"/>
    </source>
</evidence>
<accession>A0A9X2AV92</accession>
<dbReference type="Pfam" id="PF14743">
    <property type="entry name" value="DNA_ligase_OB_2"/>
    <property type="match status" value="1"/>
</dbReference>
<dbReference type="CDD" id="cd07896">
    <property type="entry name" value="Adenylation_kDNA_ligase_like"/>
    <property type="match status" value="1"/>
</dbReference>
<dbReference type="GO" id="GO:0005524">
    <property type="term" value="F:ATP binding"/>
    <property type="evidence" value="ECO:0007669"/>
    <property type="project" value="InterPro"/>
</dbReference>
<keyword evidence="2 9" id="KW-0436">Ligase</keyword>